<dbReference type="EMBL" id="MU843063">
    <property type="protein sequence ID" value="KAK2022064.1"/>
    <property type="molecule type" value="Genomic_DNA"/>
</dbReference>
<organism evidence="2 3">
    <name type="scientific">Colletotrichum zoysiae</name>
    <dbReference type="NCBI Taxonomy" id="1216348"/>
    <lineage>
        <taxon>Eukaryota</taxon>
        <taxon>Fungi</taxon>
        <taxon>Dikarya</taxon>
        <taxon>Ascomycota</taxon>
        <taxon>Pezizomycotina</taxon>
        <taxon>Sordariomycetes</taxon>
        <taxon>Hypocreomycetidae</taxon>
        <taxon>Glomerellales</taxon>
        <taxon>Glomerellaceae</taxon>
        <taxon>Colletotrichum</taxon>
        <taxon>Colletotrichum graminicola species complex</taxon>
    </lineage>
</organism>
<feature type="region of interest" description="Disordered" evidence="1">
    <location>
        <begin position="150"/>
        <end position="194"/>
    </location>
</feature>
<gene>
    <name evidence="2" type="ORF">LX32DRAFT_657985</name>
</gene>
<keyword evidence="3" id="KW-1185">Reference proteome</keyword>
<evidence type="ECO:0000313" key="2">
    <source>
        <dbReference type="EMBL" id="KAK2022064.1"/>
    </source>
</evidence>
<feature type="compositionally biased region" description="Acidic residues" evidence="1">
    <location>
        <begin position="155"/>
        <end position="167"/>
    </location>
</feature>
<name>A0AAD9LUY6_9PEZI</name>
<dbReference type="AlphaFoldDB" id="A0AAD9LUY6"/>
<dbReference type="Proteomes" id="UP001232148">
    <property type="component" value="Unassembled WGS sequence"/>
</dbReference>
<evidence type="ECO:0000256" key="1">
    <source>
        <dbReference type="SAM" id="MobiDB-lite"/>
    </source>
</evidence>
<protein>
    <submittedName>
        <fullName evidence="2">Uncharacterized protein</fullName>
    </submittedName>
</protein>
<feature type="compositionally biased region" description="Basic and acidic residues" evidence="1">
    <location>
        <begin position="168"/>
        <end position="185"/>
    </location>
</feature>
<sequence>MPKPSQPDVTYTKELISAVYKSVQKTPWTGSARVTPSRKLIKKEVWLKTQVTWKERNKLCDKMYPALLGWPQADLFANFCGMEGKNVDEFLRIMVENGYIKSTDFNSANIDQRQLMAHHHMTAIIALLVQPSRDLLATLTPDQKQAFDIGGIPELDAESDADEEFQSDEGKPDHGSRARKRLPDWERDEETYEI</sequence>
<evidence type="ECO:0000313" key="3">
    <source>
        <dbReference type="Proteomes" id="UP001232148"/>
    </source>
</evidence>
<accession>A0AAD9LUY6</accession>
<reference evidence="2" key="1">
    <citation type="submission" date="2021-06" db="EMBL/GenBank/DDBJ databases">
        <title>Comparative genomics, transcriptomics and evolutionary studies reveal genomic signatures of adaptation to plant cell wall in hemibiotrophic fungi.</title>
        <authorList>
            <consortium name="DOE Joint Genome Institute"/>
            <person name="Baroncelli R."/>
            <person name="Diaz J.F."/>
            <person name="Benocci T."/>
            <person name="Peng M."/>
            <person name="Battaglia E."/>
            <person name="Haridas S."/>
            <person name="Andreopoulos W."/>
            <person name="Labutti K."/>
            <person name="Pangilinan J."/>
            <person name="Floch G.L."/>
            <person name="Makela M.R."/>
            <person name="Henrissat B."/>
            <person name="Grigoriev I.V."/>
            <person name="Crouch J.A."/>
            <person name="De Vries R.P."/>
            <person name="Sukno S.A."/>
            <person name="Thon M.R."/>
        </authorList>
    </citation>
    <scope>NUCLEOTIDE SEQUENCE</scope>
    <source>
        <strain evidence="2">MAFF235873</strain>
    </source>
</reference>
<proteinExistence type="predicted"/>
<comment type="caution">
    <text evidence="2">The sequence shown here is derived from an EMBL/GenBank/DDBJ whole genome shotgun (WGS) entry which is preliminary data.</text>
</comment>